<dbReference type="Pfam" id="PF13561">
    <property type="entry name" value="adh_short_C2"/>
    <property type="match status" value="1"/>
</dbReference>
<dbReference type="GeneID" id="71980046"/>
<dbReference type="Proteomes" id="UP000756132">
    <property type="component" value="Chromosome 1"/>
</dbReference>
<dbReference type="SUPFAM" id="SSF51735">
    <property type="entry name" value="NAD(P)-binding Rossmann-fold domains"/>
    <property type="match status" value="1"/>
</dbReference>
<dbReference type="InterPro" id="IPR002347">
    <property type="entry name" value="SDR_fam"/>
</dbReference>
<evidence type="ECO:0000256" key="3">
    <source>
        <dbReference type="ARBA" id="ARBA00023002"/>
    </source>
</evidence>
<keyword evidence="5" id="KW-1185">Reference proteome</keyword>
<dbReference type="GO" id="GO:0016491">
    <property type="term" value="F:oxidoreductase activity"/>
    <property type="evidence" value="ECO:0007669"/>
    <property type="project" value="UniProtKB-KW"/>
</dbReference>
<dbReference type="KEGG" id="ffu:CLAFUR5_00168"/>
<dbReference type="EMBL" id="CP090163">
    <property type="protein sequence ID" value="UJO11212.1"/>
    <property type="molecule type" value="Genomic_DNA"/>
</dbReference>
<dbReference type="OrthoDB" id="5840532at2759"/>
<dbReference type="AlphaFoldDB" id="A0A9Q8L5G5"/>
<dbReference type="RefSeq" id="XP_047755578.1">
    <property type="nucleotide sequence ID" value="XM_047899316.1"/>
</dbReference>
<keyword evidence="3" id="KW-0560">Oxidoreductase</keyword>
<organism evidence="4 5">
    <name type="scientific">Passalora fulva</name>
    <name type="common">Tomato leaf mold</name>
    <name type="synonym">Cladosporium fulvum</name>
    <dbReference type="NCBI Taxonomy" id="5499"/>
    <lineage>
        <taxon>Eukaryota</taxon>
        <taxon>Fungi</taxon>
        <taxon>Dikarya</taxon>
        <taxon>Ascomycota</taxon>
        <taxon>Pezizomycotina</taxon>
        <taxon>Dothideomycetes</taxon>
        <taxon>Dothideomycetidae</taxon>
        <taxon>Mycosphaerellales</taxon>
        <taxon>Mycosphaerellaceae</taxon>
        <taxon>Fulvia</taxon>
    </lineage>
</organism>
<dbReference type="PANTHER" id="PTHR24321">
    <property type="entry name" value="DEHYDROGENASES, SHORT CHAIN"/>
    <property type="match status" value="1"/>
</dbReference>
<dbReference type="Gene3D" id="3.40.50.720">
    <property type="entry name" value="NAD(P)-binding Rossmann-like Domain"/>
    <property type="match status" value="1"/>
</dbReference>
<sequence>MLSPLTGSAAITGAAKGIGRGAALAFVQTGCQKLLLGNVDTAGLEATKDLLLKAAVPGMELDVDTTYVDISDETSVEAFVQRCVARFGRLDYALNIAGICPARTPVVDLDVATYDRVVDVNLYGTFPCHRAQIRQMLQQAPNSTGTRGSIVSTSSMAGLNASPGASPYCSTKFGIIGLVKTDAIDCGPQGIRVNAVCPGFTDTPALHAISTADQRVALSKMIPLQRLGEAEDVGRTFAFLCSEEAGYVSGASYLCDGGAMVFRRG</sequence>
<dbReference type="InterPro" id="IPR036291">
    <property type="entry name" value="NAD(P)-bd_dom_sf"/>
</dbReference>
<dbReference type="PRINTS" id="PR00081">
    <property type="entry name" value="GDHRDH"/>
</dbReference>
<name>A0A9Q8L5G5_PASFU</name>
<keyword evidence="2" id="KW-0521">NADP</keyword>
<comment type="similarity">
    <text evidence="1">Belongs to the short-chain dehydrogenases/reductases (SDR) family.</text>
</comment>
<gene>
    <name evidence="4" type="ORF">CLAFUR5_00168</name>
</gene>
<proteinExistence type="inferred from homology"/>
<accession>A0A9Q8L5G5</accession>
<protein>
    <submittedName>
        <fullName evidence="4">3-oxoacyl-[acyl-carrier-protein] reductase</fullName>
    </submittedName>
</protein>
<reference evidence="4" key="1">
    <citation type="submission" date="2021-12" db="EMBL/GenBank/DDBJ databases">
        <authorList>
            <person name="Zaccaron A."/>
            <person name="Stergiopoulos I."/>
        </authorList>
    </citation>
    <scope>NUCLEOTIDE SEQUENCE</scope>
    <source>
        <strain evidence="4">Race5_Kim</strain>
    </source>
</reference>
<reference evidence="4" key="2">
    <citation type="journal article" date="2022" name="Microb. Genom.">
        <title>A chromosome-scale genome assembly of the tomato pathogen Cladosporium fulvum reveals a compartmentalized genome architecture and the presence of a dispensable chromosome.</title>
        <authorList>
            <person name="Zaccaron A.Z."/>
            <person name="Chen L.H."/>
            <person name="Samaras A."/>
            <person name="Stergiopoulos I."/>
        </authorList>
    </citation>
    <scope>NUCLEOTIDE SEQUENCE</scope>
    <source>
        <strain evidence="4">Race5_Kim</strain>
    </source>
</reference>
<evidence type="ECO:0000256" key="1">
    <source>
        <dbReference type="ARBA" id="ARBA00006484"/>
    </source>
</evidence>
<dbReference type="CDD" id="cd05233">
    <property type="entry name" value="SDR_c"/>
    <property type="match status" value="1"/>
</dbReference>
<evidence type="ECO:0000313" key="5">
    <source>
        <dbReference type="Proteomes" id="UP000756132"/>
    </source>
</evidence>
<dbReference type="OMA" id="VSHGWIM"/>
<evidence type="ECO:0000256" key="2">
    <source>
        <dbReference type="ARBA" id="ARBA00022857"/>
    </source>
</evidence>
<dbReference type="FunFam" id="3.40.50.720:FF:000084">
    <property type="entry name" value="Short-chain dehydrogenase reductase"/>
    <property type="match status" value="1"/>
</dbReference>
<evidence type="ECO:0000313" key="4">
    <source>
        <dbReference type="EMBL" id="UJO11212.1"/>
    </source>
</evidence>
<dbReference type="PANTHER" id="PTHR24321:SF12">
    <property type="entry name" value="SHORT-CHAIN DEHYDROGENASE_REDUCTASE FAMILY, PUTATIVE (AFU_ORTHOLOGUE AFUA_5G14340)-RELATED"/>
    <property type="match status" value="1"/>
</dbReference>